<feature type="domain" description="RNase H type-1" evidence="1">
    <location>
        <begin position="1247"/>
        <end position="1401"/>
    </location>
</feature>
<evidence type="ECO:0000313" key="2">
    <source>
        <dbReference type="EMBL" id="OLP86216.1"/>
    </source>
</evidence>
<organism evidence="2 3">
    <name type="scientific">Symbiodinium microadriaticum</name>
    <name type="common">Dinoflagellate</name>
    <name type="synonym">Zooxanthella microadriatica</name>
    <dbReference type="NCBI Taxonomy" id="2951"/>
    <lineage>
        <taxon>Eukaryota</taxon>
        <taxon>Sar</taxon>
        <taxon>Alveolata</taxon>
        <taxon>Dinophyceae</taxon>
        <taxon>Suessiales</taxon>
        <taxon>Symbiodiniaceae</taxon>
        <taxon>Symbiodinium</taxon>
    </lineage>
</organism>
<dbReference type="SUPFAM" id="SSF53098">
    <property type="entry name" value="Ribonuclease H-like"/>
    <property type="match status" value="1"/>
</dbReference>
<dbReference type="EMBL" id="LSRX01000928">
    <property type="protein sequence ID" value="OLP86216.1"/>
    <property type="molecule type" value="Genomic_DNA"/>
</dbReference>
<gene>
    <name evidence="2" type="ORF">AK812_SmicGene32687</name>
</gene>
<dbReference type="GO" id="GO:0004523">
    <property type="term" value="F:RNA-DNA hybrid ribonuclease activity"/>
    <property type="evidence" value="ECO:0007669"/>
    <property type="project" value="InterPro"/>
</dbReference>
<name>A0A1Q9CTG6_SYMMI</name>
<dbReference type="InterPro" id="IPR036691">
    <property type="entry name" value="Endo/exonu/phosph_ase_sf"/>
</dbReference>
<protein>
    <recommendedName>
        <fullName evidence="1">RNase H type-1 domain-containing protein</fullName>
    </recommendedName>
</protein>
<keyword evidence="3" id="KW-1185">Reference proteome</keyword>
<evidence type="ECO:0000259" key="1">
    <source>
        <dbReference type="PROSITE" id="PS50879"/>
    </source>
</evidence>
<dbReference type="GO" id="GO:0003676">
    <property type="term" value="F:nucleic acid binding"/>
    <property type="evidence" value="ECO:0007669"/>
    <property type="project" value="InterPro"/>
</dbReference>
<dbReference type="Pfam" id="PF00075">
    <property type="entry name" value="RNase_H"/>
    <property type="match status" value="1"/>
</dbReference>
<sequence length="1612" mass="180150">MFFFAGASLPPDSCRLGEADNPGPQHLISVGTSNPSGLRNKEQLAVDFGPGIWQFSETQLSAVSLPVSSRAIKSFSRVQHRDVRIFAGAPAPLRPGSQFAGTWTGVLTMSDYPCRPLQLQWLHDSFHTGRIQALHHFINDVPVITANLYGFPPGKTYVDARVRTERLLETLTHELVLGRKGVRLISGDFNHWHDQLDQIKLWKQQGWIEAQELAAHRWQQAPAPTCKGSTHRDFIFLSPEAAALCDEVRLVDTFAEHSTVIAGLRLTGVHRVQSWPLPAVIPWQSVDVSTWQKACAPMSIQESCSTRWLSAFAKGFECSLDGFVQTAPACCLPQRCYGRARRLSPDVPPNVTPSKPARPGEEAVHHDLLSLEVKRWYQQLRRLQSLDHAMRAGNQSPSAIEHRLGLWRSIRSAKGFRPDFLSWWPNRPVQLAGSPSRLTLHLPAAQVCHFLFLDFRDNFRKFEAWHVRQRKAILAEQYAHNRNLLFRDLREPKPEQADTLVLQRTYSVLAVDPPTCAVHLDDVIDDRGCSQWQLDGCTVQVTSVSGDVCCISDCPSLQVDAELEQTIFLSSAEHVQHEFEKLWSSFWTRHTAPATADWSRIVSFAKAYLPQGRLDLPPLSLDVWRRALKRFKPRAARGPDGISKLDLLNMSDAHTCQLLDFLSDIESGRRPWPAQWLVGLICCLKKPNERYDPQGYRPICLFSCIYRAWSGLRARQVLRWLRDSMPATALGFMPHREAAQFWWLLEAQIEYACQHDVPLTGYCTDVMKAFNALPREPVFVIAKWIGLPPTLLDPWQSFLGGLERRFMIRSSVGAPLRSSCGFPEGCALSTVGMSLICLCYHKYVEAFSTGATPHSYVDNLSCTARTVGQLVSGINVSNTFLDMLHLDADQTKTYAWALHSRHRAALANVGLKVQHHSRELGGVVSFSRATHNAELVNRCKSLSPLFGRLRRSPCSLVTKLSVLPLRFWAFALHGVSGCPLAEVHLSTLRAQAVRALGCQSAGVSSMLRLSTCANLEVDPGFYQLWSIIRDLRRLASKEPSVLTLWAEFMIGYDGTLFHGPFSKLLQVFAQIGWHIDIPPNFVDHDGLSHDLLSMPLALLRRRCEQAWLNHVACAHRHRNSMHDLDGLDLALLQADSNKLSALEHALLAALRSGAYMFGALHSRYDLSQDGLCKHCGVADTHEHRVCHCPLFAQVRAPYNWVCDVWQTLPECLRTHLLPPANPHLLRLQKCLAALPDVSDDFASLQHSHGFQHLFCDGSCLLTAHHDFALAAWATVNASTGDALACGPVPGLVQTSPRAELWGAIASLKWGLRTGTSIALWTDSDQVGRGLQRMLDGTFHLPLDNSDLWTLLSDLAEAFLPGTLLVQHVPSHLNPALGDSPFEDWAIAWNHRADVLAGVANINRPYELQVAHEAAFSWHNKHADIIRALRGIYFGIAAQTKSCDRARTLVIDCEVPDPEPTDVDLTPEHGFEDALPLTWKLLARQACTDVPAKFVDCLCDFLLTQSQCSTSWRELSWLELVFLVKQHPGLRFPVRSLSSNKWQDADDVPLGAPSLTVAVQLRVVRNTFRGILAAIQRCDLLVEGLSLIDLGVLRFCSGRKVCTVGELARVWSD</sequence>
<dbReference type="InterPro" id="IPR002156">
    <property type="entry name" value="RNaseH_domain"/>
</dbReference>
<dbReference type="SUPFAM" id="SSF56219">
    <property type="entry name" value="DNase I-like"/>
    <property type="match status" value="1"/>
</dbReference>
<dbReference type="Proteomes" id="UP000186817">
    <property type="component" value="Unassembled WGS sequence"/>
</dbReference>
<reference evidence="2 3" key="1">
    <citation type="submission" date="2016-02" db="EMBL/GenBank/DDBJ databases">
        <title>Genome analysis of coral dinoflagellate symbionts highlights evolutionary adaptations to a symbiotic lifestyle.</title>
        <authorList>
            <person name="Aranda M."/>
            <person name="Li Y."/>
            <person name="Liew Y.J."/>
            <person name="Baumgarten S."/>
            <person name="Simakov O."/>
            <person name="Wilson M."/>
            <person name="Piel J."/>
            <person name="Ashoor H."/>
            <person name="Bougouffa S."/>
            <person name="Bajic V.B."/>
            <person name="Ryu T."/>
            <person name="Ravasi T."/>
            <person name="Bayer T."/>
            <person name="Micklem G."/>
            <person name="Kim H."/>
            <person name="Bhak J."/>
            <person name="Lajeunesse T.C."/>
            <person name="Voolstra C.R."/>
        </authorList>
    </citation>
    <scope>NUCLEOTIDE SEQUENCE [LARGE SCALE GENOMIC DNA]</scope>
    <source>
        <strain evidence="2 3">CCMP2467</strain>
    </source>
</reference>
<accession>A0A1Q9CTG6</accession>
<proteinExistence type="predicted"/>
<dbReference type="Gene3D" id="3.30.420.10">
    <property type="entry name" value="Ribonuclease H-like superfamily/Ribonuclease H"/>
    <property type="match status" value="1"/>
</dbReference>
<dbReference type="InterPro" id="IPR036397">
    <property type="entry name" value="RNaseH_sf"/>
</dbReference>
<dbReference type="PROSITE" id="PS50879">
    <property type="entry name" value="RNASE_H_1"/>
    <property type="match status" value="1"/>
</dbReference>
<comment type="caution">
    <text evidence="2">The sequence shown here is derived from an EMBL/GenBank/DDBJ whole genome shotgun (WGS) entry which is preliminary data.</text>
</comment>
<dbReference type="InterPro" id="IPR012337">
    <property type="entry name" value="RNaseH-like_sf"/>
</dbReference>
<evidence type="ECO:0000313" key="3">
    <source>
        <dbReference type="Proteomes" id="UP000186817"/>
    </source>
</evidence>
<dbReference type="OrthoDB" id="408060at2759"/>